<dbReference type="EMBL" id="CP002344">
    <property type="protein sequence ID" value="ADU50408.1"/>
    <property type="molecule type" value="Genomic_DNA"/>
</dbReference>
<organism evidence="1 2">
    <name type="scientific">Thermaerobacter marianensis (strain ATCC 700841 / DSM 12885 / JCM 10246 / 7p75a)</name>
    <dbReference type="NCBI Taxonomy" id="644966"/>
    <lineage>
        <taxon>Bacteria</taxon>
        <taxon>Bacillati</taxon>
        <taxon>Bacillota</taxon>
        <taxon>Clostridia</taxon>
        <taxon>Eubacteriales</taxon>
        <taxon>Clostridiales Family XVII. Incertae Sedis</taxon>
        <taxon>Thermaerobacter</taxon>
    </lineage>
</organism>
<gene>
    <name evidence="1" type="ordered locus">Tmar_0283</name>
</gene>
<dbReference type="KEGG" id="tmr:Tmar_0283"/>
<protein>
    <submittedName>
        <fullName evidence="1">Uncharacterized protein</fullName>
    </submittedName>
</protein>
<sequence>MRVGGGAMFYRLLAAAAGIVTGLVAALNSQVSWPIG</sequence>
<dbReference type="Proteomes" id="UP000008915">
    <property type="component" value="Chromosome"/>
</dbReference>
<evidence type="ECO:0000313" key="1">
    <source>
        <dbReference type="EMBL" id="ADU50408.1"/>
    </source>
</evidence>
<reference evidence="2" key="2">
    <citation type="journal article" date="2010" name="Stand. Genomic Sci.">
        <title>Complete genome sequence of Thermaerobacter marianensis type strain (7p75aT).</title>
        <authorList>
            <person name="Han C."/>
            <person name="Gu W."/>
            <person name="Zhang X."/>
            <person name="Lapidus A."/>
            <person name="Nolan M."/>
            <person name="Copeland A."/>
            <person name="Lucas S."/>
            <person name="Glavina Del Rio T."/>
            <person name="Tice H."/>
            <person name="Cheng J."/>
            <person name="Tapia R."/>
            <person name="Goodwin L."/>
            <person name="Pitluck S."/>
            <person name="Pagani I."/>
            <person name="Ivanova N."/>
            <person name="Mavromatis K."/>
            <person name="Mikhailova N."/>
            <person name="Pati A."/>
            <person name="Chen A."/>
            <person name="Palaniappan K."/>
            <person name="Land M."/>
            <person name="Hauser L."/>
            <person name="Chang Y."/>
            <person name="Jeffries C."/>
            <person name="Schneider S."/>
            <person name="Rohde M."/>
            <person name="Goker M."/>
            <person name="Pukall R."/>
            <person name="Woyke T."/>
            <person name="Bristow J."/>
            <person name="Eisen J."/>
            <person name="Markowitz V."/>
            <person name="Hugenholtz P."/>
            <person name="Kyrpides N."/>
            <person name="Klenk H."/>
            <person name="Detter J."/>
        </authorList>
    </citation>
    <scope>NUCLEOTIDE SEQUENCE [LARGE SCALE GENOMIC DNA]</scope>
    <source>
        <strain evidence="2">ATCC 700841 / DSM 12885 / JCM 10246 / 7p75a</strain>
    </source>
</reference>
<evidence type="ECO:0000313" key="2">
    <source>
        <dbReference type="Proteomes" id="UP000008915"/>
    </source>
</evidence>
<name>E6SME8_THEM7</name>
<reference evidence="1 2" key="1">
    <citation type="journal article" date="2010" name="Stand. Genomic Sci.">
        <title>Complete genome sequence of Thermaerobacter marianensis type strain (7p75a).</title>
        <authorList>
            <person name="Han C."/>
            <person name="Gu W."/>
            <person name="Zhang X."/>
            <person name="Lapidus A."/>
            <person name="Nolan M."/>
            <person name="Copeland A."/>
            <person name="Lucas S."/>
            <person name="Del Rio T.G."/>
            <person name="Tice H."/>
            <person name="Cheng J.F."/>
            <person name="Tapia R."/>
            <person name="Goodwin L."/>
            <person name="Pitluck S."/>
            <person name="Pagani I."/>
            <person name="Ivanova N."/>
            <person name="Mavromatis K."/>
            <person name="Mikhailova N."/>
            <person name="Pati A."/>
            <person name="Chen A."/>
            <person name="Palaniappan K."/>
            <person name="Land M."/>
            <person name="Hauser L."/>
            <person name="Chang Y.J."/>
            <person name="Jeffries C.D."/>
            <person name="Schneider S."/>
            <person name="Rohde M."/>
            <person name="Goker M."/>
            <person name="Pukall R."/>
            <person name="Woyke T."/>
            <person name="Bristow J."/>
            <person name="Eisen J.A."/>
            <person name="Markowitz V."/>
            <person name="Hugenholtz P."/>
            <person name="Kyrpides N.C."/>
            <person name="Klenk H.P."/>
            <person name="Detter J.C."/>
        </authorList>
    </citation>
    <scope>NUCLEOTIDE SEQUENCE [LARGE SCALE GENOMIC DNA]</scope>
    <source>
        <strain evidence="2">ATCC 700841 / DSM 12885 / JCM 10246 / 7p75a</strain>
    </source>
</reference>
<accession>E6SME8</accession>
<dbReference type="HOGENOM" id="CLU_3359021_0_0_9"/>
<proteinExistence type="predicted"/>
<dbReference type="AlphaFoldDB" id="E6SME8"/>
<keyword evidence="2" id="KW-1185">Reference proteome</keyword>